<evidence type="ECO:0000256" key="5">
    <source>
        <dbReference type="SAM" id="SignalP"/>
    </source>
</evidence>
<dbReference type="AlphaFoldDB" id="A0A6A7A508"/>
<dbReference type="Gene3D" id="3.40.50.1820">
    <property type="entry name" value="alpha/beta hydrolase"/>
    <property type="match status" value="1"/>
</dbReference>
<reference evidence="6" key="1">
    <citation type="journal article" date="2020" name="Stud. Mycol.">
        <title>101 Dothideomycetes genomes: a test case for predicting lifestyles and emergence of pathogens.</title>
        <authorList>
            <person name="Haridas S."/>
            <person name="Albert R."/>
            <person name="Binder M."/>
            <person name="Bloem J."/>
            <person name="Labutti K."/>
            <person name="Salamov A."/>
            <person name="Andreopoulos B."/>
            <person name="Baker S."/>
            <person name="Barry K."/>
            <person name="Bills G."/>
            <person name="Bluhm B."/>
            <person name="Cannon C."/>
            <person name="Castanera R."/>
            <person name="Culley D."/>
            <person name="Daum C."/>
            <person name="Ezra D."/>
            <person name="Gonzalez J."/>
            <person name="Henrissat B."/>
            <person name="Kuo A."/>
            <person name="Liang C."/>
            <person name="Lipzen A."/>
            <person name="Lutzoni F."/>
            <person name="Magnuson J."/>
            <person name="Mondo S."/>
            <person name="Nolan M."/>
            <person name="Ohm R."/>
            <person name="Pangilinan J."/>
            <person name="Park H.-J."/>
            <person name="Ramirez L."/>
            <person name="Alfaro M."/>
            <person name="Sun H."/>
            <person name="Tritt A."/>
            <person name="Yoshinaga Y."/>
            <person name="Zwiers L.-H."/>
            <person name="Turgeon B."/>
            <person name="Goodwin S."/>
            <person name="Spatafora J."/>
            <person name="Crous P."/>
            <person name="Grigoriev I."/>
        </authorList>
    </citation>
    <scope>NUCLEOTIDE SEQUENCE</scope>
    <source>
        <strain evidence="6">CBS 113818</strain>
    </source>
</reference>
<feature type="chain" id="PRO_5025513921" description="1-alkyl-2-acetylglycerophosphocholine esterase" evidence="5">
    <location>
        <begin position="18"/>
        <end position="382"/>
    </location>
</feature>
<keyword evidence="7" id="KW-1185">Reference proteome</keyword>
<dbReference type="Proteomes" id="UP000799424">
    <property type="component" value="Unassembled WGS sequence"/>
</dbReference>
<evidence type="ECO:0000313" key="6">
    <source>
        <dbReference type="EMBL" id="KAF2827868.1"/>
    </source>
</evidence>
<dbReference type="PANTHER" id="PTHR10272">
    <property type="entry name" value="PLATELET-ACTIVATING FACTOR ACETYLHYDROLASE"/>
    <property type="match status" value="1"/>
</dbReference>
<keyword evidence="3" id="KW-0442">Lipid degradation</keyword>
<protein>
    <recommendedName>
        <fullName evidence="1">1-alkyl-2-acetylglycerophosphocholine esterase</fullName>
        <ecNumber evidence="1">3.1.1.47</ecNumber>
    </recommendedName>
</protein>
<dbReference type="EC" id="3.1.1.47" evidence="1"/>
<dbReference type="GO" id="GO:0016042">
    <property type="term" value="P:lipid catabolic process"/>
    <property type="evidence" value="ECO:0007669"/>
    <property type="project" value="UniProtKB-KW"/>
</dbReference>
<evidence type="ECO:0000313" key="7">
    <source>
        <dbReference type="Proteomes" id="UP000799424"/>
    </source>
</evidence>
<name>A0A6A7A508_9PLEO</name>
<keyword evidence="4" id="KW-0443">Lipid metabolism</keyword>
<accession>A0A6A7A508</accession>
<gene>
    <name evidence="6" type="ORF">CC86DRAFT_369088</name>
</gene>
<keyword evidence="2 6" id="KW-0378">Hydrolase</keyword>
<evidence type="ECO:0000256" key="4">
    <source>
        <dbReference type="ARBA" id="ARBA00023098"/>
    </source>
</evidence>
<evidence type="ECO:0000256" key="2">
    <source>
        <dbReference type="ARBA" id="ARBA00022801"/>
    </source>
</evidence>
<dbReference type="SUPFAM" id="SSF53474">
    <property type="entry name" value="alpha/beta-Hydrolases"/>
    <property type="match status" value="1"/>
</dbReference>
<keyword evidence="5" id="KW-0732">Signal</keyword>
<dbReference type="OrthoDB" id="2363873at2759"/>
<dbReference type="InterPro" id="IPR029058">
    <property type="entry name" value="AB_hydrolase_fold"/>
</dbReference>
<dbReference type="GO" id="GO:0003847">
    <property type="term" value="F:1-alkyl-2-acetylglycerophosphocholine esterase activity"/>
    <property type="evidence" value="ECO:0007669"/>
    <property type="project" value="UniProtKB-EC"/>
</dbReference>
<dbReference type="Pfam" id="PF03403">
    <property type="entry name" value="PAF-AH_p_II"/>
    <property type="match status" value="1"/>
</dbReference>
<evidence type="ECO:0000256" key="1">
    <source>
        <dbReference type="ARBA" id="ARBA00013201"/>
    </source>
</evidence>
<dbReference type="PANTHER" id="PTHR10272:SF14">
    <property type="entry name" value="PAF ACETYLHYDROLASE FAMILY PROTEIN"/>
    <property type="match status" value="1"/>
</dbReference>
<proteinExistence type="predicted"/>
<feature type="signal peptide" evidence="5">
    <location>
        <begin position="1"/>
        <end position="17"/>
    </location>
</feature>
<organism evidence="6 7">
    <name type="scientific">Ophiobolus disseminans</name>
    <dbReference type="NCBI Taxonomy" id="1469910"/>
    <lineage>
        <taxon>Eukaryota</taxon>
        <taxon>Fungi</taxon>
        <taxon>Dikarya</taxon>
        <taxon>Ascomycota</taxon>
        <taxon>Pezizomycotina</taxon>
        <taxon>Dothideomycetes</taxon>
        <taxon>Pleosporomycetidae</taxon>
        <taxon>Pleosporales</taxon>
        <taxon>Pleosporineae</taxon>
        <taxon>Phaeosphaeriaceae</taxon>
        <taxon>Ophiobolus</taxon>
    </lineage>
</organism>
<evidence type="ECO:0000256" key="3">
    <source>
        <dbReference type="ARBA" id="ARBA00022963"/>
    </source>
</evidence>
<sequence length="382" mass="40817">MQYTFSILTLFLANASAEFLLPTPPGRYNVTFTTGSLVDYTRNDTNAATPVPRAVMLSVFQPATCASTVSVPYMPNKTAEYQGPFLQALFNISADLTPIFTEARLPVCPNDSGSGGCSPVNDYPILLFSPGYIIPRLYYSVIASAIASEGFVVITIDHPGDANIITYPDGHTVYGNGPISPTPEEYTQLVYPRVADASFIIEQLSNATAIAEVLPRRGPIPFQTDHVAMLGHSLGGVTAVIAASQDPRICAAINWDGTFYGTLPPTGLSQPVLYMSEVNVTDPAWLAAWPQMKGPKLWVDVANTSHQSFSDVLTLFEAAGQDTAPLADLLGTIASAEIVRILVAYTAAWMNGAFAGKVGGPLLGGQEPDRFPEVSKVMKGNF</sequence>
<dbReference type="EMBL" id="MU006223">
    <property type="protein sequence ID" value="KAF2827868.1"/>
    <property type="molecule type" value="Genomic_DNA"/>
</dbReference>